<dbReference type="AlphaFoldDB" id="A0A1I8PYH6"/>
<reference evidence="8" key="1">
    <citation type="submission" date="2020-05" db="UniProtKB">
        <authorList>
            <consortium name="EnsemblMetazoa"/>
        </authorList>
    </citation>
    <scope>IDENTIFICATION</scope>
    <source>
        <strain evidence="8">USDA</strain>
    </source>
</reference>
<feature type="transmembrane region" description="Helical" evidence="7">
    <location>
        <begin position="354"/>
        <end position="374"/>
    </location>
</feature>
<feature type="transmembrane region" description="Helical" evidence="7">
    <location>
        <begin position="260"/>
        <end position="282"/>
    </location>
</feature>
<keyword evidence="6 7" id="KW-0472">Membrane</keyword>
<sequence length="461" mass="51384">MKDKTSKSASTNRLTTPCITLLLVITIIGKFNLAQADDYGSLLGAWRVNYGHNENFKELRMWTSDRETVPLVIYNMTQTNNMDLYFEIHMENPKIAQASKLINITEVQDVTWQGEIEVEGIHFGLTKLYVTLYDPRSVGKERGPDTLEVMVKRSKSVSDETFTYTAASIALLMFVNLGTVLDLKRVVTIFSRPIGPLVGFCARYIIMPALAIGLGALMLRDDKGLQLALFFTALAPSGGIANICNVFLKGNLNLSLATTTVNSILVLGMLPMWVYLVGPALYETQEFDLPFVDLIVSCVGLCMALIVGVLLRMFIPKTTRFIFRFLKPLSIILSLCLVGLTVGINYFVFQKMTFMIFLYCFCLPVLGYGLSFALSKLLCRTATDAMTISIETSVLNMTMPIVLLKNTMDQPMADMLIVVPITAALVSLCLVVAFYIVRRILGWNTTNDPECFDEKAFLIED</sequence>
<evidence type="ECO:0000256" key="6">
    <source>
        <dbReference type="ARBA" id="ARBA00023136"/>
    </source>
</evidence>
<keyword evidence="3 7" id="KW-0812">Transmembrane</keyword>
<dbReference type="OrthoDB" id="203097at2759"/>
<evidence type="ECO:0000256" key="2">
    <source>
        <dbReference type="ARBA" id="ARBA00006528"/>
    </source>
</evidence>
<dbReference type="InterPro" id="IPR002657">
    <property type="entry name" value="BilAc:Na_symport/Acr3"/>
</dbReference>
<dbReference type="Proteomes" id="UP000095300">
    <property type="component" value="Unassembled WGS sequence"/>
</dbReference>
<feature type="transmembrane region" description="Helical" evidence="7">
    <location>
        <begin position="416"/>
        <end position="437"/>
    </location>
</feature>
<dbReference type="PANTHER" id="PTHR10361:SF28">
    <property type="entry name" value="P3 PROTEIN-RELATED"/>
    <property type="match status" value="1"/>
</dbReference>
<keyword evidence="9" id="KW-1185">Reference proteome</keyword>
<evidence type="ECO:0000256" key="1">
    <source>
        <dbReference type="ARBA" id="ARBA00004141"/>
    </source>
</evidence>
<keyword evidence="5 7" id="KW-1133">Transmembrane helix</keyword>
<dbReference type="STRING" id="35570.A0A1I8PYH6"/>
<dbReference type="Gene3D" id="1.20.1530.20">
    <property type="match status" value="1"/>
</dbReference>
<organism evidence="8 9">
    <name type="scientific">Stomoxys calcitrans</name>
    <name type="common">Stable fly</name>
    <name type="synonym">Conops calcitrans</name>
    <dbReference type="NCBI Taxonomy" id="35570"/>
    <lineage>
        <taxon>Eukaryota</taxon>
        <taxon>Metazoa</taxon>
        <taxon>Ecdysozoa</taxon>
        <taxon>Arthropoda</taxon>
        <taxon>Hexapoda</taxon>
        <taxon>Insecta</taxon>
        <taxon>Pterygota</taxon>
        <taxon>Neoptera</taxon>
        <taxon>Endopterygota</taxon>
        <taxon>Diptera</taxon>
        <taxon>Brachycera</taxon>
        <taxon>Muscomorpha</taxon>
        <taxon>Muscoidea</taxon>
        <taxon>Muscidae</taxon>
        <taxon>Stomoxys</taxon>
    </lineage>
</organism>
<accession>A0A1I8PYH6</accession>
<feature type="transmembrane region" description="Helical" evidence="7">
    <location>
        <begin position="294"/>
        <end position="314"/>
    </location>
</feature>
<evidence type="ECO:0000256" key="5">
    <source>
        <dbReference type="ARBA" id="ARBA00022989"/>
    </source>
</evidence>
<dbReference type="VEuPathDB" id="VectorBase:SCAU012247"/>
<dbReference type="Pfam" id="PF01758">
    <property type="entry name" value="SBF"/>
    <property type="match status" value="1"/>
</dbReference>
<keyword evidence="4" id="KW-0813">Transport</keyword>
<dbReference type="GO" id="GO:0015293">
    <property type="term" value="F:symporter activity"/>
    <property type="evidence" value="ECO:0007669"/>
    <property type="project" value="UniProtKB-KW"/>
</dbReference>
<keyword evidence="4" id="KW-0769">Symport</keyword>
<evidence type="ECO:0000313" key="9">
    <source>
        <dbReference type="Proteomes" id="UP000095300"/>
    </source>
</evidence>
<gene>
    <name evidence="8" type="primary">106085688</name>
</gene>
<dbReference type="PANTHER" id="PTHR10361">
    <property type="entry name" value="SODIUM-BILE ACID COTRANSPORTER"/>
    <property type="match status" value="1"/>
</dbReference>
<feature type="transmembrane region" description="Helical" evidence="7">
    <location>
        <begin position="195"/>
        <end position="219"/>
    </location>
</feature>
<feature type="transmembrane region" description="Helical" evidence="7">
    <location>
        <begin position="326"/>
        <end position="348"/>
    </location>
</feature>
<comment type="similarity">
    <text evidence="2">Belongs to the bile acid:sodium symporter (BASS) (TC 2.A.28) family.</text>
</comment>
<name>A0A1I8PYH6_STOCA</name>
<evidence type="ECO:0000313" key="8">
    <source>
        <dbReference type="EnsemblMetazoa" id="SCAU012247-PA"/>
    </source>
</evidence>
<feature type="transmembrane region" description="Helical" evidence="7">
    <location>
        <begin position="162"/>
        <end position="183"/>
    </location>
</feature>
<dbReference type="GO" id="GO:0016020">
    <property type="term" value="C:membrane"/>
    <property type="evidence" value="ECO:0007669"/>
    <property type="project" value="UniProtKB-SubCell"/>
</dbReference>
<feature type="transmembrane region" description="Helical" evidence="7">
    <location>
        <begin position="225"/>
        <end position="248"/>
    </location>
</feature>
<evidence type="ECO:0000256" key="3">
    <source>
        <dbReference type="ARBA" id="ARBA00022692"/>
    </source>
</evidence>
<dbReference type="InterPro" id="IPR004710">
    <property type="entry name" value="Bilac:Na_transpt"/>
</dbReference>
<comment type="subcellular location">
    <subcellularLocation>
        <location evidence="1">Membrane</location>
        <topology evidence="1">Multi-pass membrane protein</topology>
    </subcellularLocation>
</comment>
<dbReference type="KEGG" id="scac:106085688"/>
<evidence type="ECO:0000256" key="4">
    <source>
        <dbReference type="ARBA" id="ARBA00022847"/>
    </source>
</evidence>
<protein>
    <submittedName>
        <fullName evidence="8">Uncharacterized protein</fullName>
    </submittedName>
</protein>
<dbReference type="EnsemblMetazoa" id="SCAU012247-RA">
    <property type="protein sequence ID" value="SCAU012247-PA"/>
    <property type="gene ID" value="SCAU012247"/>
</dbReference>
<dbReference type="InterPro" id="IPR038770">
    <property type="entry name" value="Na+/solute_symporter_sf"/>
</dbReference>
<evidence type="ECO:0000256" key="7">
    <source>
        <dbReference type="SAM" id="Phobius"/>
    </source>
</evidence>
<proteinExistence type="inferred from homology"/>